<dbReference type="EMBL" id="CP157893">
    <property type="protein sequence ID" value="XBT18206.1"/>
    <property type="molecule type" value="Genomic_DNA"/>
</dbReference>
<proteinExistence type="predicted"/>
<gene>
    <name evidence="1" type="ORF">ABNO52_00150</name>
</gene>
<reference evidence="1" key="1">
    <citation type="submission" date="2024-06" db="EMBL/GenBank/DDBJ databases">
        <title>Diversity, functionality, and evolutionary history of bacterial symbionts in false click beetles (Coleoptera, Throscidae).</title>
        <authorList>
            <person name="Wierz J.C."/>
            <person name="Malm H."/>
            <person name="Kaltenpoth M."/>
            <person name="Engl T."/>
        </authorList>
    </citation>
    <scope>NUCLEOTIDE SEQUENCE</scope>
    <source>
        <strain evidence="1">Tser</strain>
    </source>
</reference>
<protein>
    <submittedName>
        <fullName evidence="1">Uncharacterized protein</fullName>
    </submittedName>
</protein>
<name>A0AAU7QR34_9FLAO</name>
<evidence type="ECO:0000313" key="1">
    <source>
        <dbReference type="EMBL" id="XBT18206.1"/>
    </source>
</evidence>
<sequence>MFLYLPNISIKLLKTLNIKQKKYNDIKNINKIKINLLNYKIFLSKI</sequence>
<organism evidence="1">
    <name type="scientific">Candidatus Shikimatogenerans sp. Tser</name>
    <dbReference type="NCBI Taxonomy" id="3158568"/>
    <lineage>
        <taxon>Bacteria</taxon>
        <taxon>Pseudomonadati</taxon>
        <taxon>Bacteroidota</taxon>
        <taxon>Flavobacteriia</taxon>
        <taxon>Flavobacteriales</taxon>
        <taxon>Candidatus Shikimatogenerans</taxon>
    </lineage>
</organism>
<accession>A0AAU7QR34</accession>
<dbReference type="AlphaFoldDB" id="A0AAU7QR34"/>